<evidence type="ECO:0000256" key="1">
    <source>
        <dbReference type="SAM" id="MobiDB-lite"/>
    </source>
</evidence>
<proteinExistence type="predicted"/>
<evidence type="ECO:0000313" key="3">
    <source>
        <dbReference type="Proteomes" id="UP000282297"/>
    </source>
</evidence>
<dbReference type="EMBL" id="CP034171">
    <property type="protein sequence ID" value="AZI20988.1"/>
    <property type="molecule type" value="Genomic_DNA"/>
</dbReference>
<dbReference type="Proteomes" id="UP000282297">
    <property type="component" value="Chromosome"/>
</dbReference>
<gene>
    <name evidence="2" type="ORF">EIH08_10060</name>
</gene>
<sequence>MRAHAQWPIPGSGDYHSADSAEKPQYISGEIDLKDGRVLYLNRALGHSYQLRFTVRPKITLSTLTKF</sequence>
<dbReference type="RefSeq" id="WP_124785155.1">
    <property type="nucleotide sequence ID" value="NZ_CP034171.1"/>
</dbReference>
<accession>A0A3G8WL80</accession>
<organism evidence="2 3">
    <name type="scientific">Chryseobacterium taklimakanense</name>
    <dbReference type="NCBI Taxonomy" id="536441"/>
    <lineage>
        <taxon>Bacteria</taxon>
        <taxon>Pseudomonadati</taxon>
        <taxon>Bacteroidota</taxon>
        <taxon>Flavobacteriia</taxon>
        <taxon>Flavobacteriales</taxon>
        <taxon>Weeksellaceae</taxon>
        <taxon>Chryseobacterium group</taxon>
        <taxon>Chryseobacterium</taxon>
    </lineage>
</organism>
<reference evidence="3" key="1">
    <citation type="submission" date="2018-11" db="EMBL/GenBank/DDBJ databases">
        <title>Proposal to divide the Flavobacteriaceae and reorganize its genera based on Amino Acid Identity values calculated from whole genome sequences.</title>
        <authorList>
            <person name="Nicholson A.C."/>
            <person name="Gulvik C.A."/>
            <person name="Whitney A.M."/>
            <person name="Humrighouse B.W."/>
            <person name="Bell M."/>
            <person name="Holmes B."/>
            <person name="Steigerwalt A.B."/>
            <person name="Villarma A."/>
            <person name="Sheth M."/>
            <person name="Batra D."/>
            <person name="Pryor J."/>
            <person name="Bernardet J.-F."/>
            <person name="Hugo C."/>
            <person name="Kampfer P."/>
            <person name="Newman J.D."/>
            <person name="McQuiston J.R."/>
        </authorList>
    </citation>
    <scope>NUCLEOTIDE SEQUENCE [LARGE SCALE GENOMIC DNA]</scope>
    <source>
        <strain evidence="3">H4753</strain>
    </source>
</reference>
<feature type="region of interest" description="Disordered" evidence="1">
    <location>
        <begin position="1"/>
        <end position="20"/>
    </location>
</feature>
<protein>
    <submittedName>
        <fullName evidence="2">Uncharacterized protein</fullName>
    </submittedName>
</protein>
<evidence type="ECO:0000313" key="2">
    <source>
        <dbReference type="EMBL" id="AZI20988.1"/>
    </source>
</evidence>
<name>A0A3G8WL80_9FLAO</name>
<dbReference type="AlphaFoldDB" id="A0A3G8WL80"/>